<dbReference type="AlphaFoldDB" id="A0A077M4A5"/>
<evidence type="ECO:0000313" key="1">
    <source>
        <dbReference type="EMBL" id="CCI52061.1"/>
    </source>
</evidence>
<protein>
    <submittedName>
        <fullName evidence="1">Uncharacterized protein</fullName>
    </submittedName>
</protein>
<gene>
    <name evidence="1" type="ORF">BN13_140053</name>
</gene>
<name>A0A077M4A5_9MICO</name>
<keyword evidence="2" id="KW-1185">Reference proteome</keyword>
<dbReference type="EMBL" id="CAJC01000046">
    <property type="protein sequence ID" value="CCI52061.1"/>
    <property type="molecule type" value="Genomic_DNA"/>
</dbReference>
<proteinExistence type="predicted"/>
<sequence length="81" mass="8607">MHEAGDSFTETCPRADDIWINVQALRAGVVTRRVPCRGFALSFPRSQGEGALHTDNVGRGGNDRQLAATLTPGDVDVLNAG</sequence>
<accession>A0A077M4A5</accession>
<dbReference type="STRING" id="1193518.BN13_140053"/>
<reference evidence="1 2" key="1">
    <citation type="journal article" date="2013" name="ISME J.">
        <title>A metabolic model for members of the genus Tetrasphaera involved in enhanced biological phosphorus removal.</title>
        <authorList>
            <person name="Kristiansen R."/>
            <person name="Nguyen H.T.T."/>
            <person name="Saunders A.M."/>
            <person name="Nielsen J.L."/>
            <person name="Wimmer R."/>
            <person name="Le V.Q."/>
            <person name="McIlroy S.J."/>
            <person name="Petrovski S."/>
            <person name="Seviour R.J."/>
            <person name="Calteau A."/>
            <person name="Nielsen K.L."/>
            <person name="Nielsen P.H."/>
        </authorList>
    </citation>
    <scope>NUCLEOTIDE SEQUENCE [LARGE SCALE GENOMIC DNA]</scope>
    <source>
        <strain evidence="1 2">Ben 74</strain>
    </source>
</reference>
<dbReference type="Proteomes" id="UP000035720">
    <property type="component" value="Unassembled WGS sequence"/>
</dbReference>
<organism evidence="1 2">
    <name type="scientific">Nostocoides jenkinsii Ben 74</name>
    <dbReference type="NCBI Taxonomy" id="1193518"/>
    <lineage>
        <taxon>Bacteria</taxon>
        <taxon>Bacillati</taxon>
        <taxon>Actinomycetota</taxon>
        <taxon>Actinomycetes</taxon>
        <taxon>Micrococcales</taxon>
        <taxon>Intrasporangiaceae</taxon>
        <taxon>Nostocoides</taxon>
    </lineage>
</organism>
<comment type="caution">
    <text evidence="1">The sequence shown here is derived from an EMBL/GenBank/DDBJ whole genome shotgun (WGS) entry which is preliminary data.</text>
</comment>
<evidence type="ECO:0000313" key="2">
    <source>
        <dbReference type="Proteomes" id="UP000035720"/>
    </source>
</evidence>